<evidence type="ECO:0000313" key="2">
    <source>
        <dbReference type="EMBL" id="CAB9524397.1"/>
    </source>
</evidence>
<feature type="compositionally biased region" description="Polar residues" evidence="1">
    <location>
        <begin position="260"/>
        <end position="271"/>
    </location>
</feature>
<dbReference type="OrthoDB" id="45864at2759"/>
<accession>A0A9N8HT50</accession>
<reference evidence="2" key="1">
    <citation type="submission" date="2020-06" db="EMBL/GenBank/DDBJ databases">
        <authorList>
            <consortium name="Plant Systems Biology data submission"/>
        </authorList>
    </citation>
    <scope>NUCLEOTIDE SEQUENCE</scope>
    <source>
        <strain evidence="2">D6</strain>
    </source>
</reference>
<proteinExistence type="predicted"/>
<keyword evidence="3" id="KW-1185">Reference proteome</keyword>
<dbReference type="Proteomes" id="UP001153069">
    <property type="component" value="Unassembled WGS sequence"/>
</dbReference>
<dbReference type="AlphaFoldDB" id="A0A9N8HT50"/>
<comment type="caution">
    <text evidence="2">The sequence shown here is derived from an EMBL/GenBank/DDBJ whole genome shotgun (WGS) entry which is preliminary data.</text>
</comment>
<organism evidence="2 3">
    <name type="scientific">Seminavis robusta</name>
    <dbReference type="NCBI Taxonomy" id="568900"/>
    <lineage>
        <taxon>Eukaryota</taxon>
        <taxon>Sar</taxon>
        <taxon>Stramenopiles</taxon>
        <taxon>Ochrophyta</taxon>
        <taxon>Bacillariophyta</taxon>
        <taxon>Bacillariophyceae</taxon>
        <taxon>Bacillariophycidae</taxon>
        <taxon>Naviculales</taxon>
        <taxon>Naviculaceae</taxon>
        <taxon>Seminavis</taxon>
    </lineage>
</organism>
<evidence type="ECO:0000313" key="3">
    <source>
        <dbReference type="Proteomes" id="UP001153069"/>
    </source>
</evidence>
<gene>
    <name evidence="2" type="ORF">SEMRO_1533_G280290.1</name>
</gene>
<sequence length="367" mass="41242">MMRNEAPSDGNTNKDTLAILTLRKHQDGIWIHRLVEALQKQQQQKKDPDGLPEILIQVVVLEDFLQGPFCVSSPPPEIIIDSDHLQVTAGTRWMGLVNRVSDAAEPWQVKACMAVMQIARLVWKIPIWNGPDAYSLCTHKWCHHVLFAQANLDSPHTVAALQTSSCANDDDGNWMKEAKDAPEKATSSSRHDNPQLEVKAVNMLHQLSTEQDDHETKPATTPAILDYLIKPNAGGFGAGIERRQVKMMDEQNHAGDPRNHTPTSSTIVTPRNTPPRIQPWSVPEDVRQEMEEQLLPVLPPDAHCGSVEFLLAEEPSKSEETTNKPTTTYKRLYFDLNLLSTLPVEEDQQTPDPWLQLASAIWTFVRQ</sequence>
<protein>
    <submittedName>
        <fullName evidence="2">Uncharacterized protein</fullName>
    </submittedName>
</protein>
<evidence type="ECO:0000256" key="1">
    <source>
        <dbReference type="SAM" id="MobiDB-lite"/>
    </source>
</evidence>
<name>A0A9N8HT50_9STRA</name>
<dbReference type="EMBL" id="CAICTM010001531">
    <property type="protein sequence ID" value="CAB9524397.1"/>
    <property type="molecule type" value="Genomic_DNA"/>
</dbReference>
<feature type="region of interest" description="Disordered" evidence="1">
    <location>
        <begin position="251"/>
        <end position="278"/>
    </location>
</feature>